<feature type="domain" description="Regulatory protein YycH" evidence="2">
    <location>
        <begin position="4"/>
        <end position="446"/>
    </location>
</feature>
<dbReference type="Pfam" id="PF07435">
    <property type="entry name" value="YycH"/>
    <property type="match status" value="1"/>
</dbReference>
<dbReference type="Gene3D" id="3.30.310.160">
    <property type="entry name" value="YycH protein, domain 2"/>
    <property type="match status" value="1"/>
</dbReference>
<organism evidence="3 4">
    <name type="scientific">Priestia endophytica DSM 13796</name>
    <dbReference type="NCBI Taxonomy" id="1121089"/>
    <lineage>
        <taxon>Bacteria</taxon>
        <taxon>Bacillati</taxon>
        <taxon>Bacillota</taxon>
        <taxon>Bacilli</taxon>
        <taxon>Bacillales</taxon>
        <taxon>Bacillaceae</taxon>
        <taxon>Priestia</taxon>
    </lineage>
</organism>
<dbReference type="GeneID" id="93712540"/>
<dbReference type="CDD" id="cd15787">
    <property type="entry name" value="YycH_N"/>
    <property type="match status" value="1"/>
</dbReference>
<dbReference type="InterPro" id="IPR009996">
    <property type="entry name" value="YycH"/>
</dbReference>
<reference evidence="3 4" key="1">
    <citation type="submission" date="2016-10" db="EMBL/GenBank/DDBJ databases">
        <authorList>
            <person name="Varghese N."/>
            <person name="Submissions S."/>
        </authorList>
    </citation>
    <scope>NUCLEOTIDE SEQUENCE [LARGE SCALE GENOMIC DNA]</scope>
    <source>
        <strain evidence="3 4">DSM 13796</strain>
    </source>
</reference>
<keyword evidence="1" id="KW-0812">Transmembrane</keyword>
<gene>
    <name evidence="3" type="ORF">SAMN02745910_03966</name>
</gene>
<comment type="caution">
    <text evidence="3">The sequence shown here is derived from an EMBL/GenBank/DDBJ whole genome shotgun (WGS) entry which is preliminary data.</text>
</comment>
<protein>
    <submittedName>
        <fullName evidence="3">Two-component signal transduction system YycFG, regulatory protein YycH</fullName>
    </submittedName>
</protein>
<evidence type="ECO:0000259" key="2">
    <source>
        <dbReference type="Pfam" id="PF07435"/>
    </source>
</evidence>
<dbReference type="Gene3D" id="3.10.450.310">
    <property type="match status" value="1"/>
</dbReference>
<name>A0A1I6BPV1_9BACI</name>
<evidence type="ECO:0000256" key="1">
    <source>
        <dbReference type="SAM" id="Phobius"/>
    </source>
</evidence>
<proteinExistence type="predicted"/>
<evidence type="ECO:0000313" key="3">
    <source>
        <dbReference type="EMBL" id="SFQ82960.1"/>
    </source>
</evidence>
<keyword evidence="1" id="KW-1133">Transmembrane helix</keyword>
<accession>A0A1I6BPV1</accession>
<evidence type="ECO:0000313" key="4">
    <source>
        <dbReference type="Proteomes" id="UP000182762"/>
    </source>
</evidence>
<dbReference type="RefSeq" id="WP_061804896.1">
    <property type="nucleotide sequence ID" value="NZ_FOXX01000012.1"/>
</dbReference>
<dbReference type="EMBL" id="FOXX01000012">
    <property type="protein sequence ID" value="SFQ82960.1"/>
    <property type="molecule type" value="Genomic_DNA"/>
</dbReference>
<sequence length="451" mass="52422">MRYENIKTVVLSCLILISLILTWTLWTYTPTYDKMENNPSYVDDVKIGKTKMLEDHIQPSLILAHFASTHKGLLNKDMDTWTNEMKKWSISDVVRISNTSFERPEDFYDFVHGNQTMEILYPTEMSLSTFQSMYEVKGTMPSGTFDRIILKPGQADNVSQSVRIYFVNYETEEIYEANIKGFNEAAWEKHYKDIQSNGQDYIAFKREDKSVLFLPEQPTPLQQKSYKQEMISSDKFRNALFDNMKIVEENELSGQTVYNDSKRMLELSKTKPLMAYTNYEDATQSDQSVATDKEGAIKRSFDFVNAHAGWTDPYYLTEWNSDASYQSVTFQLHEDYYPVFNDDDLSKVTLKSSGQNISEYKRPTFQLGKLSDEYGKKIKLPSGKAVIKEIEGKENFDDSKLKNIIVGYELQTEKDFTNVITLKPYWFYKYDGIWYKIVDKAEQGGDKDGLE</sequence>
<keyword evidence="4" id="KW-1185">Reference proteome</keyword>
<dbReference type="InterPro" id="IPR042274">
    <property type="entry name" value="YycH/YycI_2"/>
</dbReference>
<dbReference type="Proteomes" id="UP000182762">
    <property type="component" value="Unassembled WGS sequence"/>
</dbReference>
<feature type="transmembrane region" description="Helical" evidence="1">
    <location>
        <begin position="9"/>
        <end position="28"/>
    </location>
</feature>
<keyword evidence="1" id="KW-0472">Membrane</keyword>